<feature type="signal peptide" evidence="1">
    <location>
        <begin position="1"/>
        <end position="17"/>
    </location>
</feature>
<dbReference type="Proteomes" id="UP000001514">
    <property type="component" value="Unassembled WGS sequence"/>
</dbReference>
<dbReference type="Gramene" id="EFJ12018">
    <property type="protein sequence ID" value="EFJ12018"/>
    <property type="gene ID" value="SELMODRAFT_425761"/>
</dbReference>
<organism evidence="3">
    <name type="scientific">Selaginella moellendorffii</name>
    <name type="common">Spikemoss</name>
    <dbReference type="NCBI Taxonomy" id="88036"/>
    <lineage>
        <taxon>Eukaryota</taxon>
        <taxon>Viridiplantae</taxon>
        <taxon>Streptophyta</taxon>
        <taxon>Embryophyta</taxon>
        <taxon>Tracheophyta</taxon>
        <taxon>Lycopodiopsida</taxon>
        <taxon>Selaginellales</taxon>
        <taxon>Selaginellaceae</taxon>
        <taxon>Selaginella</taxon>
    </lineage>
</organism>
<protein>
    <submittedName>
        <fullName evidence="2">Uncharacterized protein</fullName>
    </submittedName>
</protein>
<dbReference type="PANTHER" id="PTHR47030:SF2">
    <property type="entry name" value="LIPASE CLASS 3 FAMILY PROTEIN"/>
    <property type="match status" value="1"/>
</dbReference>
<dbReference type="HOGENOM" id="CLU_2150242_0_0_1"/>
<feature type="chain" id="PRO_5003123036" evidence="1">
    <location>
        <begin position="18"/>
        <end position="120"/>
    </location>
</feature>
<dbReference type="PANTHER" id="PTHR47030">
    <property type="entry name" value="LIPASE CLASS 3 FAMILY PROTEIN"/>
    <property type="match status" value="1"/>
</dbReference>
<keyword evidence="3" id="KW-1185">Reference proteome</keyword>
<dbReference type="KEGG" id="smo:SELMODRAFT_425761"/>
<dbReference type="InParanoid" id="D8SU74"/>
<dbReference type="EMBL" id="GL377642">
    <property type="protein sequence ID" value="EFJ12018.1"/>
    <property type="molecule type" value="Genomic_DNA"/>
</dbReference>
<gene>
    <name evidence="2" type="ORF">SELMODRAFT_425761</name>
</gene>
<accession>D8SU74</accession>
<reference evidence="2 3" key="1">
    <citation type="journal article" date="2011" name="Science">
        <title>The Selaginella genome identifies genetic changes associated with the evolution of vascular plants.</title>
        <authorList>
            <person name="Banks J.A."/>
            <person name="Nishiyama T."/>
            <person name="Hasebe M."/>
            <person name="Bowman J.L."/>
            <person name="Gribskov M."/>
            <person name="dePamphilis C."/>
            <person name="Albert V.A."/>
            <person name="Aono N."/>
            <person name="Aoyama T."/>
            <person name="Ambrose B.A."/>
            <person name="Ashton N.W."/>
            <person name="Axtell M.J."/>
            <person name="Barker E."/>
            <person name="Barker M.S."/>
            <person name="Bennetzen J.L."/>
            <person name="Bonawitz N.D."/>
            <person name="Chapple C."/>
            <person name="Cheng C."/>
            <person name="Correa L.G."/>
            <person name="Dacre M."/>
            <person name="DeBarry J."/>
            <person name="Dreyer I."/>
            <person name="Elias M."/>
            <person name="Engstrom E.M."/>
            <person name="Estelle M."/>
            <person name="Feng L."/>
            <person name="Finet C."/>
            <person name="Floyd S.K."/>
            <person name="Frommer W.B."/>
            <person name="Fujita T."/>
            <person name="Gramzow L."/>
            <person name="Gutensohn M."/>
            <person name="Harholt J."/>
            <person name="Hattori M."/>
            <person name="Heyl A."/>
            <person name="Hirai T."/>
            <person name="Hiwatashi Y."/>
            <person name="Ishikawa M."/>
            <person name="Iwata M."/>
            <person name="Karol K.G."/>
            <person name="Koehler B."/>
            <person name="Kolukisaoglu U."/>
            <person name="Kubo M."/>
            <person name="Kurata T."/>
            <person name="Lalonde S."/>
            <person name="Li K."/>
            <person name="Li Y."/>
            <person name="Litt A."/>
            <person name="Lyons E."/>
            <person name="Manning G."/>
            <person name="Maruyama T."/>
            <person name="Michael T.P."/>
            <person name="Mikami K."/>
            <person name="Miyazaki S."/>
            <person name="Morinaga S."/>
            <person name="Murata T."/>
            <person name="Mueller-Roeber B."/>
            <person name="Nelson D.R."/>
            <person name="Obara M."/>
            <person name="Oguri Y."/>
            <person name="Olmstead R.G."/>
            <person name="Onodera N."/>
            <person name="Petersen B.L."/>
            <person name="Pils B."/>
            <person name="Prigge M."/>
            <person name="Rensing S.A."/>
            <person name="Riano-Pachon D.M."/>
            <person name="Roberts A.W."/>
            <person name="Sato Y."/>
            <person name="Scheller H.V."/>
            <person name="Schulz B."/>
            <person name="Schulz C."/>
            <person name="Shakirov E.V."/>
            <person name="Shibagaki N."/>
            <person name="Shinohara N."/>
            <person name="Shippen D.E."/>
            <person name="Soerensen I."/>
            <person name="Sotooka R."/>
            <person name="Sugimoto N."/>
            <person name="Sugita M."/>
            <person name="Sumikawa N."/>
            <person name="Tanurdzic M."/>
            <person name="Theissen G."/>
            <person name="Ulvskov P."/>
            <person name="Wakazuki S."/>
            <person name="Weng J.K."/>
            <person name="Willats W.W."/>
            <person name="Wipf D."/>
            <person name="Wolf P.G."/>
            <person name="Yang L."/>
            <person name="Zimmer A.D."/>
            <person name="Zhu Q."/>
            <person name="Mitros T."/>
            <person name="Hellsten U."/>
            <person name="Loque D."/>
            <person name="Otillar R."/>
            <person name="Salamov A."/>
            <person name="Schmutz J."/>
            <person name="Shapiro H."/>
            <person name="Lindquist E."/>
            <person name="Lucas S."/>
            <person name="Rokhsar D."/>
            <person name="Grigoriev I.V."/>
        </authorList>
    </citation>
    <scope>NUCLEOTIDE SEQUENCE [LARGE SCALE GENOMIC DNA]</scope>
</reference>
<sequence>MWFVLFLYGTAEVAVCGIETPEDLLIDGLGHECILANTDFQGLFMLGHLSDTARREISLLTPHYGHVNVVAAARELAFKLDSPSFSNYDNAFQNLHTYGGYSILPCIDAVIAYIFEDNST</sequence>
<evidence type="ECO:0000313" key="3">
    <source>
        <dbReference type="Proteomes" id="UP000001514"/>
    </source>
</evidence>
<dbReference type="AlphaFoldDB" id="D8SU74"/>
<evidence type="ECO:0000313" key="2">
    <source>
        <dbReference type="EMBL" id="EFJ12018.1"/>
    </source>
</evidence>
<evidence type="ECO:0000256" key="1">
    <source>
        <dbReference type="SAM" id="SignalP"/>
    </source>
</evidence>
<keyword evidence="1" id="KW-0732">Signal</keyword>
<proteinExistence type="predicted"/>
<name>D8SU74_SELML</name>